<dbReference type="SUPFAM" id="SSF52317">
    <property type="entry name" value="Class I glutamine amidotransferase-like"/>
    <property type="match status" value="1"/>
</dbReference>
<dbReference type="GO" id="GO:0033969">
    <property type="term" value="F:gamma-glutamyl-gamma-aminobutyrate hydrolase activity"/>
    <property type="evidence" value="ECO:0007669"/>
    <property type="project" value="TreeGrafter"/>
</dbReference>
<evidence type="ECO:0000313" key="1">
    <source>
        <dbReference type="EMBL" id="EMS72120.1"/>
    </source>
</evidence>
<reference evidence="1 2" key="1">
    <citation type="journal article" date="2013" name="Genome Announc.">
        <title>Draft Genome Sequence of the Cellulolytic, Mesophilic, Anaerobic Bacterium Clostridium termitidis Strain CT1112 (DSM 5398).</title>
        <authorList>
            <person name="Lal S."/>
            <person name="Ramachandran U."/>
            <person name="Zhang X."/>
            <person name="Munir R."/>
            <person name="Sparling R."/>
            <person name="Levin D.B."/>
        </authorList>
    </citation>
    <scope>NUCLEOTIDE SEQUENCE [LARGE SCALE GENOMIC DNA]</scope>
    <source>
        <strain evidence="1 2">CT1112</strain>
    </source>
</reference>
<dbReference type="PROSITE" id="PS51273">
    <property type="entry name" value="GATASE_TYPE_1"/>
    <property type="match status" value="1"/>
</dbReference>
<keyword evidence="2" id="KW-1185">Reference proteome</keyword>
<dbReference type="InterPro" id="IPR011697">
    <property type="entry name" value="Peptidase_C26"/>
</dbReference>
<sequence>MYRGKPVIGITAAFDFEKSTSNLRDDYYEAIIQCGAVPVLIPVTEVKSVWVEYLDICDGIVLSGGPDIDAVYFGQNNMPYAGEISPVRDEMEIFLAKQAMAVDKPILGICRGIQVLNIAAGGSIFQDIYAENNPENKLIQHSQPAPRWFQIHSVNIMENTCLFSIYGKEMLRVNSFHHQAVNETAPGFTINAYSEDGIIEAISNENKKFVLGVQWHPENMWRKDKKHLKLFERLVAVC</sequence>
<dbReference type="GO" id="GO:0005829">
    <property type="term" value="C:cytosol"/>
    <property type="evidence" value="ECO:0007669"/>
    <property type="project" value="TreeGrafter"/>
</dbReference>
<dbReference type="RefSeq" id="WP_004625634.1">
    <property type="nucleotide sequence ID" value="NZ_AORV01000031.1"/>
</dbReference>
<accession>S0FJ52</accession>
<dbReference type="PATRIC" id="fig|1195236.3.peg.2433"/>
<proteinExistence type="predicted"/>
<dbReference type="AlphaFoldDB" id="S0FJ52"/>
<dbReference type="PANTHER" id="PTHR43235">
    <property type="entry name" value="GLUTAMINE AMIDOTRANSFERASE PB2B2.05-RELATED"/>
    <property type="match status" value="1"/>
</dbReference>
<keyword evidence="1" id="KW-0315">Glutamine amidotransferase</keyword>
<dbReference type="InterPro" id="IPR044668">
    <property type="entry name" value="PuuD-like"/>
</dbReference>
<dbReference type="Gene3D" id="3.40.50.880">
    <property type="match status" value="1"/>
</dbReference>
<gene>
    <name evidence="1" type="ORF">CTER_2129</name>
</gene>
<dbReference type="GO" id="GO:0016740">
    <property type="term" value="F:transferase activity"/>
    <property type="evidence" value="ECO:0007669"/>
    <property type="project" value="UniProtKB-KW"/>
</dbReference>
<dbReference type="PANTHER" id="PTHR43235:SF1">
    <property type="entry name" value="GLUTAMINE AMIDOTRANSFERASE PB2B2.05-RELATED"/>
    <property type="match status" value="1"/>
</dbReference>
<protein>
    <submittedName>
        <fullName evidence="1">Putative glutamine amidotransferase</fullName>
    </submittedName>
</protein>
<dbReference type="eggNOG" id="COG2071">
    <property type="taxonomic scope" value="Bacteria"/>
</dbReference>
<keyword evidence="1" id="KW-0808">Transferase</keyword>
<evidence type="ECO:0000313" key="2">
    <source>
        <dbReference type="Proteomes" id="UP000014155"/>
    </source>
</evidence>
<organism evidence="1 2">
    <name type="scientific">Ruminiclostridium cellobioparum subsp. termitidis CT1112</name>
    <dbReference type="NCBI Taxonomy" id="1195236"/>
    <lineage>
        <taxon>Bacteria</taxon>
        <taxon>Bacillati</taxon>
        <taxon>Bacillota</taxon>
        <taxon>Clostridia</taxon>
        <taxon>Eubacteriales</taxon>
        <taxon>Oscillospiraceae</taxon>
        <taxon>Ruminiclostridium</taxon>
    </lineage>
</organism>
<name>S0FJ52_RUMCE</name>
<dbReference type="STRING" id="1195236.CTER_2129"/>
<comment type="caution">
    <text evidence="1">The sequence shown here is derived from an EMBL/GenBank/DDBJ whole genome shotgun (WGS) entry which is preliminary data.</text>
</comment>
<dbReference type="EMBL" id="AORV01000031">
    <property type="protein sequence ID" value="EMS72120.1"/>
    <property type="molecule type" value="Genomic_DNA"/>
</dbReference>
<dbReference type="InterPro" id="IPR029062">
    <property type="entry name" value="Class_I_gatase-like"/>
</dbReference>
<dbReference type="Pfam" id="PF07722">
    <property type="entry name" value="Peptidase_C26"/>
    <property type="match status" value="1"/>
</dbReference>
<dbReference type="Proteomes" id="UP000014155">
    <property type="component" value="Unassembled WGS sequence"/>
</dbReference>
<dbReference type="GO" id="GO:0006598">
    <property type="term" value="P:polyamine catabolic process"/>
    <property type="evidence" value="ECO:0007669"/>
    <property type="project" value="TreeGrafter"/>
</dbReference>
<dbReference type="CDD" id="cd01745">
    <property type="entry name" value="GATase1_2"/>
    <property type="match status" value="1"/>
</dbReference>